<evidence type="ECO:0000313" key="2">
    <source>
        <dbReference type="EMBL" id="KAL3889226.1"/>
    </source>
</evidence>
<organism evidence="2 3">
    <name type="scientific">Sinanodonta woodiana</name>
    <name type="common">Chinese pond mussel</name>
    <name type="synonym">Anodonta woodiana</name>
    <dbReference type="NCBI Taxonomy" id="1069815"/>
    <lineage>
        <taxon>Eukaryota</taxon>
        <taxon>Metazoa</taxon>
        <taxon>Spiralia</taxon>
        <taxon>Lophotrochozoa</taxon>
        <taxon>Mollusca</taxon>
        <taxon>Bivalvia</taxon>
        <taxon>Autobranchia</taxon>
        <taxon>Heteroconchia</taxon>
        <taxon>Palaeoheterodonta</taxon>
        <taxon>Unionida</taxon>
        <taxon>Unionoidea</taxon>
        <taxon>Unionidae</taxon>
        <taxon>Unioninae</taxon>
        <taxon>Sinanodonta</taxon>
    </lineage>
</organism>
<dbReference type="Proteomes" id="UP001634394">
    <property type="component" value="Unassembled WGS sequence"/>
</dbReference>
<evidence type="ECO:0000313" key="3">
    <source>
        <dbReference type="Proteomes" id="UP001634394"/>
    </source>
</evidence>
<dbReference type="AlphaFoldDB" id="A0ABD3XU96"/>
<dbReference type="InterPro" id="IPR041249">
    <property type="entry name" value="HEPN_DZIP3"/>
</dbReference>
<comment type="caution">
    <text evidence="2">The sequence shown here is derived from an EMBL/GenBank/DDBJ whole genome shotgun (WGS) entry which is preliminary data.</text>
</comment>
<feature type="domain" description="DZIP3-like HEPN" evidence="1">
    <location>
        <begin position="15"/>
        <end position="70"/>
    </location>
</feature>
<keyword evidence="3" id="KW-1185">Reference proteome</keyword>
<evidence type="ECO:0000259" key="1">
    <source>
        <dbReference type="Pfam" id="PF18738"/>
    </source>
</evidence>
<protein>
    <recommendedName>
        <fullName evidence="1">DZIP3-like HEPN domain-containing protein</fullName>
    </recommendedName>
</protein>
<feature type="non-terminal residue" evidence="2">
    <location>
        <position position="86"/>
    </location>
</feature>
<dbReference type="Pfam" id="PF18738">
    <property type="entry name" value="HEPN_DZIP3"/>
    <property type="match status" value="1"/>
</dbReference>
<name>A0ABD3XU96_SINWO</name>
<sequence>HVSTVSASVMGWGIDQIEHPSRDRCLGASVERIRLYRNQIGHSMDGKMSQHDFHDYWNKIDAVLDDIEVKLGRQGFREQLEKQKRQ</sequence>
<proteinExistence type="predicted"/>
<gene>
    <name evidence="2" type="ORF">ACJMK2_001573</name>
</gene>
<feature type="non-terminal residue" evidence="2">
    <location>
        <position position="1"/>
    </location>
</feature>
<accession>A0ABD3XU96</accession>
<dbReference type="EMBL" id="JBJQND010000001">
    <property type="protein sequence ID" value="KAL3889226.1"/>
    <property type="molecule type" value="Genomic_DNA"/>
</dbReference>
<reference evidence="2 3" key="1">
    <citation type="submission" date="2024-11" db="EMBL/GenBank/DDBJ databases">
        <title>Chromosome-level genome assembly of the freshwater bivalve Anodonta woodiana.</title>
        <authorList>
            <person name="Chen X."/>
        </authorList>
    </citation>
    <scope>NUCLEOTIDE SEQUENCE [LARGE SCALE GENOMIC DNA]</scope>
    <source>
        <strain evidence="2">MN2024</strain>
        <tissue evidence="2">Gills</tissue>
    </source>
</reference>